<dbReference type="SMART" id="SM00184">
    <property type="entry name" value="RING"/>
    <property type="match status" value="1"/>
</dbReference>
<evidence type="ECO:0000256" key="1">
    <source>
        <dbReference type="ARBA" id="ARBA00004496"/>
    </source>
</evidence>
<dbReference type="InterPro" id="IPR008974">
    <property type="entry name" value="TRAF-like"/>
</dbReference>
<dbReference type="Gene3D" id="3.30.40.10">
    <property type="entry name" value="Zinc/RING finger domain, C3HC4 (zinc finger)"/>
    <property type="match status" value="3"/>
</dbReference>
<keyword evidence="3 7" id="KW-0479">Metal-binding</keyword>
<organism evidence="12 13">
    <name type="scientific">Hydra vulgaris</name>
    <name type="common">Hydra</name>
    <name type="synonym">Hydra attenuata</name>
    <dbReference type="NCBI Taxonomy" id="6087"/>
    <lineage>
        <taxon>Eukaryota</taxon>
        <taxon>Metazoa</taxon>
        <taxon>Cnidaria</taxon>
        <taxon>Hydrozoa</taxon>
        <taxon>Hydroidolina</taxon>
        <taxon>Anthoathecata</taxon>
        <taxon>Aplanulata</taxon>
        <taxon>Hydridae</taxon>
        <taxon>Hydra</taxon>
    </lineage>
</organism>
<feature type="coiled-coil region" evidence="8">
    <location>
        <begin position="270"/>
        <end position="325"/>
    </location>
</feature>
<dbReference type="InterPro" id="IPR049342">
    <property type="entry name" value="TRAF1-6_MATH_dom"/>
</dbReference>
<dbReference type="PIRSF" id="PIRSF015614">
    <property type="entry name" value="TRAF"/>
    <property type="match status" value="1"/>
</dbReference>
<evidence type="ECO:0000256" key="5">
    <source>
        <dbReference type="ARBA" id="ARBA00022771"/>
    </source>
</evidence>
<dbReference type="InterPro" id="IPR001293">
    <property type="entry name" value="Znf_TRAF"/>
</dbReference>
<name>A0ABM4CW27_HYDVU</name>
<dbReference type="Pfam" id="PF13923">
    <property type="entry name" value="zf-C3HC4_2"/>
    <property type="match status" value="1"/>
</dbReference>
<dbReference type="SMART" id="SM00061">
    <property type="entry name" value="MATH"/>
    <property type="match status" value="1"/>
</dbReference>
<evidence type="ECO:0000259" key="9">
    <source>
        <dbReference type="PROSITE" id="PS50089"/>
    </source>
</evidence>
<evidence type="ECO:0000256" key="3">
    <source>
        <dbReference type="ARBA" id="ARBA00022723"/>
    </source>
</evidence>
<dbReference type="InterPro" id="IPR012227">
    <property type="entry name" value="TNF_rcpt-assoc_TRAF_met"/>
</dbReference>
<evidence type="ECO:0000259" key="10">
    <source>
        <dbReference type="PROSITE" id="PS50144"/>
    </source>
</evidence>
<dbReference type="Pfam" id="PF02176">
    <property type="entry name" value="zf-TRAF"/>
    <property type="match status" value="1"/>
</dbReference>
<keyword evidence="4" id="KW-0677">Repeat</keyword>
<dbReference type="GeneID" id="100212853"/>
<feature type="zinc finger region" description="TRAF-type" evidence="7">
    <location>
        <begin position="141"/>
        <end position="187"/>
    </location>
</feature>
<dbReference type="Proteomes" id="UP001652625">
    <property type="component" value="Chromosome 11"/>
</dbReference>
<dbReference type="InterPro" id="IPR001841">
    <property type="entry name" value="Znf_RING"/>
</dbReference>
<dbReference type="PROSITE" id="PS50145">
    <property type="entry name" value="ZF_TRAF"/>
    <property type="match status" value="2"/>
</dbReference>
<feature type="domain" description="RING-type" evidence="9">
    <location>
        <begin position="56"/>
        <end position="97"/>
    </location>
</feature>
<keyword evidence="5 7" id="KW-0863">Zinc-finger</keyword>
<keyword evidence="2" id="KW-0963">Cytoplasm</keyword>
<sequence>MSYNVSSQNLLAPIRDEKEHMFSKDLSAQNSNNVDHVYFGGYDEFFVDTLPNDLKCPVCFLALRHPIQIEECGHRFCESCFNRLERQQGILFCPLDRQVIDLDKIFLDKAANRVILSSPVKCRHFERECDWVGDLRSIDNHITSCAYVEVACPNECKSFIMRKDVTCHLQSDCEYRIVECQYCWKKCFFNSFQNHLNKCPEQPIECVNKCGKKDILRVMMNNHVENDCPLTLQPCQYFKIGCVFKGTKDEQKNHAISSSDLHLSLAIDKVNSLEITVSQHEEKINNLKNLFDSIISSGEFVERSVKSTEKRVSELEKDIFNIENKCLLVSASSNNAFIWSIDNIASRISKEYKSSKEQDICSSPFYSAPFGYKLFLQIYLNGYGEYRGKGISLFLHIMKGEYDNLLDWPFTKKITMSLLDQSESREHKTFIIDPHANDPEYFTKPVSQSKRVGCIIPHRILSNPGLTMNNTIMIKCEIQP</sequence>
<evidence type="ECO:0000313" key="13">
    <source>
        <dbReference type="RefSeq" id="XP_065666132.1"/>
    </source>
</evidence>
<comment type="subcellular location">
    <subcellularLocation>
        <location evidence="1">Cytoplasm</location>
    </subcellularLocation>
</comment>
<dbReference type="SUPFAM" id="SSF49599">
    <property type="entry name" value="TRAF domain-like"/>
    <property type="match status" value="2"/>
</dbReference>
<proteinExistence type="predicted"/>
<keyword evidence="13" id="KW-0675">Receptor</keyword>
<evidence type="ECO:0000256" key="8">
    <source>
        <dbReference type="SAM" id="Coils"/>
    </source>
</evidence>
<dbReference type="PROSITE" id="PS50144">
    <property type="entry name" value="MATH"/>
    <property type="match status" value="1"/>
</dbReference>
<dbReference type="InterPro" id="IPR013083">
    <property type="entry name" value="Znf_RING/FYVE/PHD"/>
</dbReference>
<evidence type="ECO:0000259" key="11">
    <source>
        <dbReference type="PROSITE" id="PS50145"/>
    </source>
</evidence>
<accession>A0ABM4CW27</accession>
<dbReference type="PANTHER" id="PTHR10131:SF148">
    <property type="entry name" value="TNF RECEPTOR-ASSOCIATED FACTOR"/>
    <property type="match status" value="1"/>
</dbReference>
<dbReference type="Gene3D" id="2.60.210.10">
    <property type="entry name" value="Apoptosis, Tumor Necrosis Factor Receptor Associated Protein 2, Chain A"/>
    <property type="match status" value="1"/>
</dbReference>
<protein>
    <submittedName>
        <fullName evidence="13">TNF receptor-associated factor 4 isoform X2</fullName>
    </submittedName>
</protein>
<evidence type="ECO:0000256" key="7">
    <source>
        <dbReference type="PROSITE-ProRule" id="PRU00207"/>
    </source>
</evidence>
<keyword evidence="8" id="KW-0175">Coiled coil</keyword>
<keyword evidence="6 7" id="KW-0862">Zinc</keyword>
<dbReference type="Pfam" id="PF21355">
    <property type="entry name" value="TRAF-mep_MATH"/>
    <property type="match status" value="1"/>
</dbReference>
<dbReference type="PROSITE" id="PS50089">
    <property type="entry name" value="ZF_RING_2"/>
    <property type="match status" value="1"/>
</dbReference>
<keyword evidence="12" id="KW-1185">Reference proteome</keyword>
<evidence type="ECO:0000313" key="12">
    <source>
        <dbReference type="Proteomes" id="UP001652625"/>
    </source>
</evidence>
<evidence type="ECO:0000256" key="6">
    <source>
        <dbReference type="ARBA" id="ARBA00022833"/>
    </source>
</evidence>
<feature type="zinc finger region" description="TRAF-type" evidence="7">
    <location>
        <begin position="195"/>
        <end position="242"/>
    </location>
</feature>
<dbReference type="RefSeq" id="XP_065666132.1">
    <property type="nucleotide sequence ID" value="XM_065810060.1"/>
</dbReference>
<feature type="domain" description="TRAF-type" evidence="11">
    <location>
        <begin position="141"/>
        <end position="187"/>
    </location>
</feature>
<gene>
    <name evidence="13" type="primary">LOC100212853</name>
</gene>
<dbReference type="PANTHER" id="PTHR10131">
    <property type="entry name" value="TNF RECEPTOR ASSOCIATED FACTOR"/>
    <property type="match status" value="1"/>
</dbReference>
<evidence type="ECO:0000256" key="2">
    <source>
        <dbReference type="ARBA" id="ARBA00022490"/>
    </source>
</evidence>
<feature type="domain" description="MATH" evidence="10">
    <location>
        <begin position="334"/>
        <end position="478"/>
    </location>
</feature>
<feature type="domain" description="TRAF-type" evidence="11">
    <location>
        <begin position="195"/>
        <end position="242"/>
    </location>
</feature>
<dbReference type="SUPFAM" id="SSF57850">
    <property type="entry name" value="RING/U-box"/>
    <property type="match status" value="1"/>
</dbReference>
<reference evidence="13" key="1">
    <citation type="submission" date="2025-08" db="UniProtKB">
        <authorList>
            <consortium name="RefSeq"/>
        </authorList>
    </citation>
    <scope>IDENTIFICATION</scope>
</reference>
<evidence type="ECO:0000256" key="4">
    <source>
        <dbReference type="ARBA" id="ARBA00022737"/>
    </source>
</evidence>
<dbReference type="InterPro" id="IPR002083">
    <property type="entry name" value="MATH/TRAF_dom"/>
</dbReference>